<keyword evidence="3 5" id="KW-0689">Ribosomal protein</keyword>
<evidence type="ECO:0000256" key="4">
    <source>
        <dbReference type="ARBA" id="ARBA00023274"/>
    </source>
</evidence>
<organism evidence="5">
    <name type="scientific">Lessonia variegata</name>
    <dbReference type="NCBI Taxonomy" id="549686"/>
    <lineage>
        <taxon>Eukaryota</taxon>
        <taxon>Sar</taxon>
        <taxon>Stramenopiles</taxon>
        <taxon>Ochrophyta</taxon>
        <taxon>PX clade</taxon>
        <taxon>Phaeophyceae</taxon>
        <taxon>Laminariales</taxon>
        <taxon>Lessoniaceae</taxon>
        <taxon>Lessonia</taxon>
    </lineage>
</organism>
<dbReference type="HAMAP" id="MF_01310">
    <property type="entry name" value="Ribosomal_uS11"/>
    <property type="match status" value="1"/>
</dbReference>
<proteinExistence type="inferred from homology"/>
<geneLocation type="mitochondrion" evidence="5"/>
<dbReference type="GO" id="GO:0006412">
    <property type="term" value="P:translation"/>
    <property type="evidence" value="ECO:0007669"/>
    <property type="project" value="InterPro"/>
</dbReference>
<accession>A0A8F0FCQ5</accession>
<dbReference type="SUPFAM" id="SSF53137">
    <property type="entry name" value="Translational machinery components"/>
    <property type="match status" value="1"/>
</dbReference>
<comment type="subcellular location">
    <subcellularLocation>
        <location evidence="1">Plastid</location>
        <location evidence="1">Chloroplast</location>
    </subcellularLocation>
</comment>
<evidence type="ECO:0000256" key="2">
    <source>
        <dbReference type="ARBA" id="ARBA00006194"/>
    </source>
</evidence>
<gene>
    <name evidence="5" type="primary">rps11</name>
</gene>
<evidence type="ECO:0000256" key="3">
    <source>
        <dbReference type="ARBA" id="ARBA00022980"/>
    </source>
</evidence>
<dbReference type="EMBL" id="MZ156057">
    <property type="protein sequence ID" value="QWK44689.1"/>
    <property type="molecule type" value="Genomic_DNA"/>
</dbReference>
<dbReference type="GO" id="GO:1990904">
    <property type="term" value="C:ribonucleoprotein complex"/>
    <property type="evidence" value="ECO:0007669"/>
    <property type="project" value="UniProtKB-KW"/>
</dbReference>
<dbReference type="Pfam" id="PF00411">
    <property type="entry name" value="Ribosomal_S11"/>
    <property type="match status" value="1"/>
</dbReference>
<comment type="similarity">
    <text evidence="2">Belongs to the universal ribosomal protein uS11 family.</text>
</comment>
<dbReference type="GO" id="GO:0009507">
    <property type="term" value="C:chloroplast"/>
    <property type="evidence" value="ECO:0007669"/>
    <property type="project" value="UniProtKB-SubCell"/>
</dbReference>
<dbReference type="Gene3D" id="3.30.420.80">
    <property type="entry name" value="Ribosomal protein S11"/>
    <property type="match status" value="1"/>
</dbReference>
<dbReference type="AlphaFoldDB" id="A0A8F0FCQ5"/>
<evidence type="ECO:0000313" key="5">
    <source>
        <dbReference type="EMBL" id="QWK44689.1"/>
    </source>
</evidence>
<protein>
    <submittedName>
        <fullName evidence="5">Ribosomal protein S11</fullName>
    </submittedName>
</protein>
<dbReference type="GO" id="GO:0003735">
    <property type="term" value="F:structural constituent of ribosome"/>
    <property type="evidence" value="ECO:0007669"/>
    <property type="project" value="InterPro"/>
</dbReference>
<dbReference type="InterPro" id="IPR001971">
    <property type="entry name" value="Ribosomal_uS11"/>
</dbReference>
<keyword evidence="4" id="KW-0687">Ribonucleoprotein</keyword>
<reference evidence="5" key="1">
    <citation type="journal article" date="2021" name="Genome Biol. Evol.">
        <title>Genomic rearrangements and sequence evolution across brown algal organelles.</title>
        <authorList>
            <person name="Starko S."/>
            <person name="Bringloe T.T."/>
            <person name="Gomez M.S."/>
            <person name="Darby H."/>
            <person name="Graham S.W."/>
            <person name="Martone P.T."/>
        </authorList>
    </citation>
    <scope>NUCLEOTIDE SEQUENCE</scope>
</reference>
<dbReference type="GO" id="GO:0005840">
    <property type="term" value="C:ribosome"/>
    <property type="evidence" value="ECO:0007669"/>
    <property type="project" value="UniProtKB-KW"/>
</dbReference>
<sequence length="164" mass="18713">MPIKVENANPFLIPVNINTSLANSIEEKNLLKKNKEKKGIIFIKSTKRNVFCTLLDIAEKKVKTSCSLRVPAYENQYNERENPYTRGLLLGNAFGDKAIKLGYTEFMIYLGSGINKGRKGVIRGLYKKGVKITVLHLGTRYPHNGCRPGKVRRKKFRTKPKIFR</sequence>
<dbReference type="InterPro" id="IPR036967">
    <property type="entry name" value="Ribosomal_uS11_sf"/>
</dbReference>
<evidence type="ECO:0000256" key="1">
    <source>
        <dbReference type="ARBA" id="ARBA00004229"/>
    </source>
</evidence>
<keyword evidence="5" id="KW-0496">Mitochondrion</keyword>
<name>A0A8F0FCQ5_9PHAE</name>